<dbReference type="EMBL" id="JAWZYT010003429">
    <property type="protein sequence ID" value="KAK4298465.1"/>
    <property type="molecule type" value="Genomic_DNA"/>
</dbReference>
<dbReference type="Proteomes" id="UP001292094">
    <property type="component" value="Unassembled WGS sequence"/>
</dbReference>
<keyword evidence="4" id="KW-0488">Methylation</keyword>
<name>A0AAE1P0P9_9EUCA</name>
<dbReference type="GO" id="GO:0012505">
    <property type="term" value="C:endomembrane system"/>
    <property type="evidence" value="ECO:0007669"/>
    <property type="project" value="UniProtKB-SubCell"/>
</dbReference>
<evidence type="ECO:0000256" key="4">
    <source>
        <dbReference type="ARBA" id="ARBA00022481"/>
    </source>
</evidence>
<dbReference type="InterPro" id="IPR001806">
    <property type="entry name" value="Small_GTPase"/>
</dbReference>
<keyword evidence="5" id="KW-0547">Nucleotide-binding</keyword>
<dbReference type="PRINTS" id="PR00449">
    <property type="entry name" value="RASTRNSFRMNG"/>
</dbReference>
<dbReference type="InterPro" id="IPR005225">
    <property type="entry name" value="Small_GTP-bd"/>
</dbReference>
<comment type="similarity">
    <text evidence="2">Belongs to the small GTPase superfamily. Ras family.</text>
</comment>
<dbReference type="Pfam" id="PF00071">
    <property type="entry name" value="Ras"/>
    <property type="match status" value="1"/>
</dbReference>
<protein>
    <recommendedName>
        <fullName evidence="14">Ras-related protein M-Ras</fullName>
    </recommendedName>
</protein>
<keyword evidence="6" id="KW-0342">GTP-binding</keyword>
<keyword evidence="9" id="KW-0636">Prenylation</keyword>
<dbReference type="PROSITE" id="PS51419">
    <property type="entry name" value="RAB"/>
    <property type="match status" value="1"/>
</dbReference>
<evidence type="ECO:0000256" key="6">
    <source>
        <dbReference type="ARBA" id="ARBA00023134"/>
    </source>
</evidence>
<dbReference type="FunFam" id="3.40.50.300:FF:000080">
    <property type="entry name" value="Ras-like GTPase Ras1"/>
    <property type="match status" value="1"/>
</dbReference>
<evidence type="ECO:0000256" key="10">
    <source>
        <dbReference type="ARBA" id="ARBA00046278"/>
    </source>
</evidence>
<evidence type="ECO:0000256" key="1">
    <source>
        <dbReference type="ARBA" id="ARBA00004193"/>
    </source>
</evidence>
<accession>A0AAE1P0P9</accession>
<feature type="compositionally biased region" description="Low complexity" evidence="11">
    <location>
        <begin position="226"/>
        <end position="241"/>
    </location>
</feature>
<keyword evidence="7" id="KW-0472">Membrane</keyword>
<evidence type="ECO:0000256" key="11">
    <source>
        <dbReference type="SAM" id="MobiDB-lite"/>
    </source>
</evidence>
<dbReference type="GO" id="GO:0003924">
    <property type="term" value="F:GTPase activity"/>
    <property type="evidence" value="ECO:0007669"/>
    <property type="project" value="InterPro"/>
</dbReference>
<evidence type="ECO:0000256" key="3">
    <source>
        <dbReference type="ARBA" id="ARBA00022475"/>
    </source>
</evidence>
<reference evidence="12" key="1">
    <citation type="submission" date="2023-11" db="EMBL/GenBank/DDBJ databases">
        <title>Genome assemblies of two species of porcelain crab, Petrolisthes cinctipes and Petrolisthes manimaculis (Anomura: Porcellanidae).</title>
        <authorList>
            <person name="Angst P."/>
        </authorList>
    </citation>
    <scope>NUCLEOTIDE SEQUENCE</scope>
    <source>
        <strain evidence="12">PB745_02</strain>
        <tissue evidence="12">Gill</tissue>
    </source>
</reference>
<dbReference type="NCBIfam" id="TIGR00231">
    <property type="entry name" value="small_GTP"/>
    <property type="match status" value="1"/>
</dbReference>
<evidence type="ECO:0000313" key="12">
    <source>
        <dbReference type="EMBL" id="KAK4298465.1"/>
    </source>
</evidence>
<dbReference type="GO" id="GO:0005886">
    <property type="term" value="C:plasma membrane"/>
    <property type="evidence" value="ECO:0007669"/>
    <property type="project" value="UniProtKB-SubCell"/>
</dbReference>
<dbReference type="SMART" id="SM00175">
    <property type="entry name" value="RAB"/>
    <property type="match status" value="1"/>
</dbReference>
<dbReference type="PROSITE" id="PS51421">
    <property type="entry name" value="RAS"/>
    <property type="match status" value="1"/>
</dbReference>
<feature type="region of interest" description="Disordered" evidence="11">
    <location>
        <begin position="67"/>
        <end position="262"/>
    </location>
</feature>
<evidence type="ECO:0000313" key="13">
    <source>
        <dbReference type="Proteomes" id="UP001292094"/>
    </source>
</evidence>
<keyword evidence="3" id="KW-1003">Cell membrane</keyword>
<dbReference type="SMART" id="SM00174">
    <property type="entry name" value="RHO"/>
    <property type="match status" value="1"/>
</dbReference>
<gene>
    <name evidence="12" type="ORF">Pmani_029199</name>
</gene>
<evidence type="ECO:0000256" key="7">
    <source>
        <dbReference type="ARBA" id="ARBA00023136"/>
    </source>
</evidence>
<dbReference type="GO" id="GO:0007165">
    <property type="term" value="P:signal transduction"/>
    <property type="evidence" value="ECO:0007669"/>
    <property type="project" value="InterPro"/>
</dbReference>
<evidence type="ECO:0000256" key="5">
    <source>
        <dbReference type="ARBA" id="ARBA00022741"/>
    </source>
</evidence>
<proteinExistence type="inferred from homology"/>
<comment type="caution">
    <text evidence="12">The sequence shown here is derived from an EMBL/GenBank/DDBJ whole genome shotgun (WGS) entry which is preliminary data.</text>
</comment>
<dbReference type="InterPro" id="IPR027417">
    <property type="entry name" value="P-loop_NTPase"/>
</dbReference>
<evidence type="ECO:0000256" key="8">
    <source>
        <dbReference type="ARBA" id="ARBA00023288"/>
    </source>
</evidence>
<keyword evidence="8" id="KW-0449">Lipoprotein</keyword>
<dbReference type="SMART" id="SM00173">
    <property type="entry name" value="RAS"/>
    <property type="match status" value="1"/>
</dbReference>
<evidence type="ECO:0000256" key="9">
    <source>
        <dbReference type="ARBA" id="ARBA00023289"/>
    </source>
</evidence>
<keyword evidence="13" id="KW-1185">Reference proteome</keyword>
<feature type="compositionally biased region" description="Polar residues" evidence="11">
    <location>
        <begin position="127"/>
        <end position="138"/>
    </location>
</feature>
<evidence type="ECO:0000256" key="2">
    <source>
        <dbReference type="ARBA" id="ARBA00008344"/>
    </source>
</evidence>
<dbReference type="SMART" id="SM00176">
    <property type="entry name" value="RAN"/>
    <property type="match status" value="1"/>
</dbReference>
<dbReference type="InterPro" id="IPR020849">
    <property type="entry name" value="Small_GTPase_Ras-type"/>
</dbReference>
<sequence length="511" mass="57710">MISTKKQGWTGHVRSSMFVQRRPESPRCCLRPVAFPPSHPRHIRCVKHRLWERDTWEESRTFERTHWGEASKLEQTTKPGGKDQERNLETNTTPKKNCNPEQYKRQNESVPQGIGKQREQPEAQELVNDQTTGKQDSSQPPPVLPSKQEATKNHNTESNKALEGAQKLKTTPGTTDNKDQNTQGTADNLEAENKNKHTSGATAKQNGEKQEQEAENTTTAKTPADSRGSSSSSGKLGQERGQSGGGKSRSGGERYTCRMSKPPSDKLPTFKLVVVGDGGVGKSALTIQFFQRLFVTDYDPTIEDSYIQHTEVDAQWCILDVLDTAGQEEFSAMREQYMRKGDGFMLVYSVTDKQSYENIQHFYTQILRVKDRESYPMLLVANKVDLVHMRKVSEEMGRELAHRLNLSYIETSAKDPPLNVDSAFHEVVRIIRDSPPVDGPKKDKLKPRCIIIWGLLLFAPIPPPPTTSVFFSLHLLPPMRSSYPAGRFASTKYCVMFKSGYIRPYLERGHK</sequence>
<feature type="compositionally biased region" description="Polar residues" evidence="11">
    <location>
        <begin position="89"/>
        <end position="100"/>
    </location>
</feature>
<comment type="subcellular location">
    <subcellularLocation>
        <location evidence="1">Cell membrane</location>
        <topology evidence="1">Lipid-anchor</topology>
    </subcellularLocation>
    <subcellularLocation>
        <location evidence="10">Endomembrane system</location>
        <topology evidence="10">Lipid-anchor</topology>
        <orientation evidence="10">Cytoplasmic side</orientation>
    </subcellularLocation>
</comment>
<dbReference type="PROSITE" id="PS51420">
    <property type="entry name" value="RHO"/>
    <property type="match status" value="1"/>
</dbReference>
<dbReference type="AlphaFoldDB" id="A0AAE1P0P9"/>
<evidence type="ECO:0008006" key="14">
    <source>
        <dbReference type="Google" id="ProtNLM"/>
    </source>
</evidence>
<feature type="compositionally biased region" description="Polar residues" evidence="11">
    <location>
        <begin position="168"/>
        <end position="186"/>
    </location>
</feature>
<organism evidence="12 13">
    <name type="scientific">Petrolisthes manimaculis</name>
    <dbReference type="NCBI Taxonomy" id="1843537"/>
    <lineage>
        <taxon>Eukaryota</taxon>
        <taxon>Metazoa</taxon>
        <taxon>Ecdysozoa</taxon>
        <taxon>Arthropoda</taxon>
        <taxon>Crustacea</taxon>
        <taxon>Multicrustacea</taxon>
        <taxon>Malacostraca</taxon>
        <taxon>Eumalacostraca</taxon>
        <taxon>Eucarida</taxon>
        <taxon>Decapoda</taxon>
        <taxon>Pleocyemata</taxon>
        <taxon>Anomura</taxon>
        <taxon>Galatheoidea</taxon>
        <taxon>Porcellanidae</taxon>
        <taxon>Petrolisthes</taxon>
    </lineage>
</organism>
<dbReference type="PANTHER" id="PTHR24070">
    <property type="entry name" value="RAS, DI-RAS, AND RHEB FAMILY MEMBERS OF SMALL GTPASE SUPERFAMILY"/>
    <property type="match status" value="1"/>
</dbReference>
<dbReference type="SUPFAM" id="SSF52540">
    <property type="entry name" value="P-loop containing nucleoside triphosphate hydrolases"/>
    <property type="match status" value="1"/>
</dbReference>
<dbReference type="Gene3D" id="3.40.50.300">
    <property type="entry name" value="P-loop containing nucleotide triphosphate hydrolases"/>
    <property type="match status" value="1"/>
</dbReference>
<dbReference type="GO" id="GO:0005525">
    <property type="term" value="F:GTP binding"/>
    <property type="evidence" value="ECO:0007669"/>
    <property type="project" value="UniProtKB-KW"/>
</dbReference>